<dbReference type="PROSITE" id="PS00018">
    <property type="entry name" value="EF_HAND_1"/>
    <property type="match status" value="1"/>
</dbReference>
<keyword evidence="12" id="KW-1185">Reference proteome</keyword>
<evidence type="ECO:0000256" key="3">
    <source>
        <dbReference type="ARBA" id="ARBA00022679"/>
    </source>
</evidence>
<dbReference type="PROSITE" id="PS50011">
    <property type="entry name" value="PROTEIN_KINASE_DOM"/>
    <property type="match status" value="1"/>
</dbReference>
<comment type="cofactor">
    <cofactor evidence="1">
        <name>Mg(2+)</name>
        <dbReference type="ChEBI" id="CHEBI:18420"/>
    </cofactor>
</comment>
<evidence type="ECO:0000313" key="12">
    <source>
        <dbReference type="Proteomes" id="UP000601435"/>
    </source>
</evidence>
<dbReference type="Pfam" id="PF00069">
    <property type="entry name" value="Pkinase"/>
    <property type="match status" value="1"/>
</dbReference>
<keyword evidence="5" id="KW-0418">Kinase</keyword>
<dbReference type="SUPFAM" id="SSF56112">
    <property type="entry name" value="Protein kinase-like (PK-like)"/>
    <property type="match status" value="1"/>
</dbReference>
<protein>
    <submittedName>
        <fullName evidence="11">CPK1 protein</fullName>
    </submittedName>
</protein>
<feature type="domain" description="EF-hand" evidence="10">
    <location>
        <begin position="192"/>
        <end position="227"/>
    </location>
</feature>
<dbReference type="EMBL" id="CAJNJA010062348">
    <property type="protein sequence ID" value="CAE7876337.1"/>
    <property type="molecule type" value="Genomic_DNA"/>
</dbReference>
<sequence>MVFMAPETFTNPSPQLTGQTDVWALGVILTWIVTAVELGSLQHPNLDREDGRDFCVKWIDMYRAFKNKVPWNRALAKGHPEVANILDKVLAIDPAERCTASDILQADWMRVTDPAASASAALLEKGTLLYNLRTFTELSALEKKIVSLVADHAPDAKTALLRRTFRAFDKTNDGFLEMSELIEGFREHDVDIDEAAIREVFEAMDLDDNKLISYQEWLAATIGPKVLESEGALQACFRRLDAEANGIISRSDIERQKMLWMVFEITAARG</sequence>
<evidence type="ECO:0000256" key="4">
    <source>
        <dbReference type="ARBA" id="ARBA00022741"/>
    </source>
</evidence>
<comment type="caution">
    <text evidence="11">The sequence shown here is derived from an EMBL/GenBank/DDBJ whole genome shotgun (WGS) entry which is preliminary data.</text>
</comment>
<name>A0A813ARQ2_9DINO</name>
<dbReference type="InterPro" id="IPR018247">
    <property type="entry name" value="EF_Hand_1_Ca_BS"/>
</dbReference>
<gene>
    <name evidence="11" type="primary">CPK1</name>
    <name evidence="11" type="ORF">SNEC2469_LOCUS28557</name>
</gene>
<dbReference type="AlphaFoldDB" id="A0A813ARQ2"/>
<feature type="domain" description="EF-hand" evidence="10">
    <location>
        <begin position="156"/>
        <end position="191"/>
    </location>
</feature>
<keyword evidence="7" id="KW-0067">ATP-binding</keyword>
<feature type="domain" description="Protein kinase" evidence="9">
    <location>
        <begin position="1"/>
        <end position="109"/>
    </location>
</feature>
<organism evidence="11 12">
    <name type="scientific">Symbiodinium necroappetens</name>
    <dbReference type="NCBI Taxonomy" id="1628268"/>
    <lineage>
        <taxon>Eukaryota</taxon>
        <taxon>Sar</taxon>
        <taxon>Alveolata</taxon>
        <taxon>Dinophyceae</taxon>
        <taxon>Suessiales</taxon>
        <taxon>Symbiodiniaceae</taxon>
        <taxon>Symbiodinium</taxon>
    </lineage>
</organism>
<evidence type="ECO:0000259" key="9">
    <source>
        <dbReference type="PROSITE" id="PS50011"/>
    </source>
</evidence>
<evidence type="ECO:0000313" key="11">
    <source>
        <dbReference type="EMBL" id="CAE7876337.1"/>
    </source>
</evidence>
<dbReference type="Gene3D" id="1.10.510.10">
    <property type="entry name" value="Transferase(Phosphotransferase) domain 1"/>
    <property type="match status" value="1"/>
</dbReference>
<dbReference type="GO" id="GO:0005524">
    <property type="term" value="F:ATP binding"/>
    <property type="evidence" value="ECO:0007669"/>
    <property type="project" value="UniProtKB-KW"/>
</dbReference>
<dbReference type="InterPro" id="IPR011992">
    <property type="entry name" value="EF-hand-dom_pair"/>
</dbReference>
<dbReference type="InterPro" id="IPR011009">
    <property type="entry name" value="Kinase-like_dom_sf"/>
</dbReference>
<dbReference type="Gene3D" id="1.10.238.10">
    <property type="entry name" value="EF-hand"/>
    <property type="match status" value="1"/>
</dbReference>
<keyword evidence="6" id="KW-0106">Calcium</keyword>
<keyword evidence="3" id="KW-0808">Transferase</keyword>
<reference evidence="11" key="1">
    <citation type="submission" date="2021-02" db="EMBL/GenBank/DDBJ databases">
        <authorList>
            <person name="Dougan E. K."/>
            <person name="Rhodes N."/>
            <person name="Thang M."/>
            <person name="Chan C."/>
        </authorList>
    </citation>
    <scope>NUCLEOTIDE SEQUENCE</scope>
</reference>
<dbReference type="SUPFAM" id="SSF47473">
    <property type="entry name" value="EF-hand"/>
    <property type="match status" value="1"/>
</dbReference>
<dbReference type="PROSITE" id="PS50222">
    <property type="entry name" value="EF_HAND_2"/>
    <property type="match status" value="2"/>
</dbReference>
<dbReference type="CDD" id="cd00051">
    <property type="entry name" value="EFh"/>
    <property type="match status" value="1"/>
</dbReference>
<evidence type="ECO:0000256" key="5">
    <source>
        <dbReference type="ARBA" id="ARBA00022777"/>
    </source>
</evidence>
<evidence type="ECO:0000256" key="7">
    <source>
        <dbReference type="ARBA" id="ARBA00022840"/>
    </source>
</evidence>
<evidence type="ECO:0000256" key="2">
    <source>
        <dbReference type="ARBA" id="ARBA00022527"/>
    </source>
</evidence>
<keyword evidence="4" id="KW-0547">Nucleotide-binding</keyword>
<dbReference type="SMART" id="SM00054">
    <property type="entry name" value="EFh"/>
    <property type="match status" value="2"/>
</dbReference>
<proteinExistence type="inferred from homology"/>
<dbReference type="PANTHER" id="PTHR24349">
    <property type="entry name" value="SERINE/THREONINE-PROTEIN KINASE"/>
    <property type="match status" value="1"/>
</dbReference>
<evidence type="ECO:0000256" key="1">
    <source>
        <dbReference type="ARBA" id="ARBA00001946"/>
    </source>
</evidence>
<dbReference type="InterPro" id="IPR050205">
    <property type="entry name" value="CDPK_Ser/Thr_kinases"/>
</dbReference>
<evidence type="ECO:0000259" key="10">
    <source>
        <dbReference type="PROSITE" id="PS50222"/>
    </source>
</evidence>
<evidence type="ECO:0000256" key="8">
    <source>
        <dbReference type="ARBA" id="ARBA00024334"/>
    </source>
</evidence>
<evidence type="ECO:0000256" key="6">
    <source>
        <dbReference type="ARBA" id="ARBA00022837"/>
    </source>
</evidence>
<dbReference type="GO" id="GO:0004674">
    <property type="term" value="F:protein serine/threonine kinase activity"/>
    <property type="evidence" value="ECO:0007669"/>
    <property type="project" value="UniProtKB-KW"/>
</dbReference>
<dbReference type="Pfam" id="PF13499">
    <property type="entry name" value="EF-hand_7"/>
    <property type="match status" value="1"/>
</dbReference>
<accession>A0A813ARQ2</accession>
<dbReference type="InterPro" id="IPR000719">
    <property type="entry name" value="Prot_kinase_dom"/>
</dbReference>
<keyword evidence="2" id="KW-0723">Serine/threonine-protein kinase</keyword>
<dbReference type="GO" id="GO:0005509">
    <property type="term" value="F:calcium ion binding"/>
    <property type="evidence" value="ECO:0007669"/>
    <property type="project" value="InterPro"/>
</dbReference>
<dbReference type="OrthoDB" id="26525at2759"/>
<dbReference type="Proteomes" id="UP000601435">
    <property type="component" value="Unassembled WGS sequence"/>
</dbReference>
<comment type="similarity">
    <text evidence="8">Belongs to the protein kinase superfamily. Ser/Thr protein kinase family. CDPK subfamily.</text>
</comment>
<dbReference type="InterPro" id="IPR002048">
    <property type="entry name" value="EF_hand_dom"/>
</dbReference>